<protein>
    <submittedName>
        <fullName evidence="1">Uncharacterized protein</fullName>
    </submittedName>
</protein>
<dbReference type="Proteomes" id="UP000494249">
    <property type="component" value="Unassembled WGS sequence"/>
</dbReference>
<accession>A0A6J5C8U0</accession>
<sequence length="46" mass="4879">MENFDGDHVCTARVVCAKPLRAWDETVVGDQRSATTAAIGLSGSDQ</sequence>
<evidence type="ECO:0000313" key="2">
    <source>
        <dbReference type="Proteomes" id="UP000494249"/>
    </source>
</evidence>
<evidence type="ECO:0000313" key="1">
    <source>
        <dbReference type="EMBL" id="CAB3730718.1"/>
    </source>
</evidence>
<gene>
    <name evidence="1" type="ORF">LMG22037_05557</name>
</gene>
<dbReference type="EMBL" id="CADIKB010000041">
    <property type="protein sequence ID" value="CAB3730718.1"/>
    <property type="molecule type" value="Genomic_DNA"/>
</dbReference>
<organism evidence="1 2">
    <name type="scientific">Paraburkholderia phenoliruptrix</name>
    <dbReference type="NCBI Taxonomy" id="252970"/>
    <lineage>
        <taxon>Bacteria</taxon>
        <taxon>Pseudomonadati</taxon>
        <taxon>Pseudomonadota</taxon>
        <taxon>Betaproteobacteria</taxon>
        <taxon>Burkholderiales</taxon>
        <taxon>Burkholderiaceae</taxon>
        <taxon>Paraburkholderia</taxon>
    </lineage>
</organism>
<dbReference type="AlphaFoldDB" id="A0A6J5C8U0"/>
<name>A0A6J5C8U0_9BURK</name>
<reference evidence="1 2" key="1">
    <citation type="submission" date="2020-04" db="EMBL/GenBank/DDBJ databases">
        <authorList>
            <person name="De Canck E."/>
        </authorList>
    </citation>
    <scope>NUCLEOTIDE SEQUENCE [LARGE SCALE GENOMIC DNA]</scope>
    <source>
        <strain evidence="1 2">LMG 22037</strain>
    </source>
</reference>
<proteinExistence type="predicted"/>